<name>A0A9N8KNZ6_CHRIL</name>
<reference evidence="1" key="1">
    <citation type="submission" date="2021-12" db="EMBL/GenBank/DDBJ databases">
        <authorList>
            <person name="King R."/>
        </authorList>
    </citation>
    <scope>NUCLEOTIDE SEQUENCE</scope>
</reference>
<dbReference type="EMBL" id="LR824004">
    <property type="protein sequence ID" value="CAD0193898.1"/>
    <property type="molecule type" value="Genomic_DNA"/>
</dbReference>
<sequence>MCTDDGEAVILIKMVSGEHKDNYTSCKPCLDTRTPRVPGAAAHSTGPAAAPRSLRSASGGECCVYKLEVMDALEQSRGGVGLPPCTADSRREEADWGAEAFCFSLARNRCADEVRTRRVAAEDVRPGDQAEEVLAVRGQSGGGGRARRRQERLTEACKQLASLEVGGKLRLMLAREEEFKNYVLYLDKT</sequence>
<dbReference type="Proteomes" id="UP001154114">
    <property type="component" value="Chromosome 1"/>
</dbReference>
<evidence type="ECO:0000313" key="2">
    <source>
        <dbReference type="Proteomes" id="UP001154114"/>
    </source>
</evidence>
<keyword evidence="2" id="KW-1185">Reference proteome</keyword>
<gene>
    <name evidence="1" type="ORF">CINC_LOCUS194</name>
</gene>
<accession>A0A9N8KNZ6</accession>
<protein>
    <submittedName>
        <fullName evidence="1">Uncharacterized protein</fullName>
    </submittedName>
</protein>
<organism evidence="1 2">
    <name type="scientific">Chrysodeixis includens</name>
    <name type="common">Soybean looper</name>
    <name type="synonym">Pseudoplusia includens</name>
    <dbReference type="NCBI Taxonomy" id="689277"/>
    <lineage>
        <taxon>Eukaryota</taxon>
        <taxon>Metazoa</taxon>
        <taxon>Ecdysozoa</taxon>
        <taxon>Arthropoda</taxon>
        <taxon>Hexapoda</taxon>
        <taxon>Insecta</taxon>
        <taxon>Pterygota</taxon>
        <taxon>Neoptera</taxon>
        <taxon>Endopterygota</taxon>
        <taxon>Lepidoptera</taxon>
        <taxon>Glossata</taxon>
        <taxon>Ditrysia</taxon>
        <taxon>Noctuoidea</taxon>
        <taxon>Noctuidae</taxon>
        <taxon>Plusiinae</taxon>
        <taxon>Chrysodeixis</taxon>
    </lineage>
</organism>
<dbReference type="AlphaFoldDB" id="A0A9N8KNZ6"/>
<evidence type="ECO:0000313" key="1">
    <source>
        <dbReference type="EMBL" id="CAD0193898.1"/>
    </source>
</evidence>
<proteinExistence type="predicted"/>